<evidence type="ECO:0008006" key="5">
    <source>
        <dbReference type="Google" id="ProtNLM"/>
    </source>
</evidence>
<reference evidence="3 4" key="1">
    <citation type="submission" date="2019-04" db="EMBL/GenBank/DDBJ databases">
        <title>Pedobacter sp. RP-3-22 sp. nov., isolated from Arctic soil.</title>
        <authorList>
            <person name="Dahal R.H."/>
            <person name="Kim D.-U."/>
        </authorList>
    </citation>
    <scope>NUCLEOTIDE SEQUENCE [LARGE SCALE GENOMIC DNA]</scope>
    <source>
        <strain evidence="3 4">RP-3-22</strain>
    </source>
</reference>
<dbReference type="OrthoDB" id="1267107at2"/>
<proteinExistence type="predicted"/>
<dbReference type="PROSITE" id="PS51257">
    <property type="entry name" value="PROKAR_LIPOPROTEIN"/>
    <property type="match status" value="1"/>
</dbReference>
<feature type="signal peptide" evidence="2">
    <location>
        <begin position="1"/>
        <end position="21"/>
    </location>
</feature>
<name>A0A4U1CTZ6_9SPHI</name>
<feature type="region of interest" description="Disordered" evidence="1">
    <location>
        <begin position="25"/>
        <end position="50"/>
    </location>
</feature>
<accession>A0A4U1CTZ6</accession>
<dbReference type="AlphaFoldDB" id="A0A4U1CTZ6"/>
<keyword evidence="2" id="KW-0732">Signal</keyword>
<feature type="chain" id="PRO_5020910133" description="Lipoprotein" evidence="2">
    <location>
        <begin position="22"/>
        <end position="214"/>
    </location>
</feature>
<sequence>MKRLTLFALLIVLFSACNNQKDNKEETTTKVVDTIKEDSPKDDGDGLSQQDSIKATGRQVLVFLKENNFQELSKYFSSMGVRFSPYGFIDTAKSKKLTPEDFLESIGKKWVLTWGNFDGTGDPIKLTIPAYLKKFVYNADYLNAEAVGYDAIMKQGNSRNNIKELYPRHHFIDYHFSGFDQKNQGMDWTSLRLVFEKEDGQYFLTAIIHDQWTI</sequence>
<evidence type="ECO:0000313" key="3">
    <source>
        <dbReference type="EMBL" id="TKC12691.1"/>
    </source>
</evidence>
<dbReference type="EMBL" id="SWBR01000001">
    <property type="protein sequence ID" value="TKC12691.1"/>
    <property type="molecule type" value="Genomic_DNA"/>
</dbReference>
<keyword evidence="4" id="KW-1185">Reference proteome</keyword>
<comment type="caution">
    <text evidence="3">The sequence shown here is derived from an EMBL/GenBank/DDBJ whole genome shotgun (WGS) entry which is preliminary data.</text>
</comment>
<gene>
    <name evidence="3" type="ORF">FA048_03470</name>
</gene>
<evidence type="ECO:0000256" key="1">
    <source>
        <dbReference type="SAM" id="MobiDB-lite"/>
    </source>
</evidence>
<evidence type="ECO:0000313" key="4">
    <source>
        <dbReference type="Proteomes" id="UP000309488"/>
    </source>
</evidence>
<organism evidence="3 4">
    <name type="scientific">Pedobacter polaris</name>
    <dbReference type="NCBI Taxonomy" id="2571273"/>
    <lineage>
        <taxon>Bacteria</taxon>
        <taxon>Pseudomonadati</taxon>
        <taxon>Bacteroidota</taxon>
        <taxon>Sphingobacteriia</taxon>
        <taxon>Sphingobacteriales</taxon>
        <taxon>Sphingobacteriaceae</taxon>
        <taxon>Pedobacter</taxon>
    </lineage>
</organism>
<feature type="compositionally biased region" description="Basic and acidic residues" evidence="1">
    <location>
        <begin position="25"/>
        <end position="44"/>
    </location>
</feature>
<evidence type="ECO:0000256" key="2">
    <source>
        <dbReference type="SAM" id="SignalP"/>
    </source>
</evidence>
<dbReference type="RefSeq" id="WP_136838816.1">
    <property type="nucleotide sequence ID" value="NZ_SWBR01000001.1"/>
</dbReference>
<protein>
    <recommendedName>
        <fullName evidence="5">Lipoprotein</fullName>
    </recommendedName>
</protein>
<dbReference type="Proteomes" id="UP000309488">
    <property type="component" value="Unassembled WGS sequence"/>
</dbReference>